<evidence type="ECO:0000256" key="8">
    <source>
        <dbReference type="ARBA" id="ARBA00023065"/>
    </source>
</evidence>
<dbReference type="GO" id="GO:0015385">
    <property type="term" value="F:sodium:proton antiporter activity"/>
    <property type="evidence" value="ECO:0007669"/>
    <property type="project" value="InterPro"/>
</dbReference>
<dbReference type="GO" id="GO:0051453">
    <property type="term" value="P:regulation of intracellular pH"/>
    <property type="evidence" value="ECO:0007669"/>
    <property type="project" value="TreeGrafter"/>
</dbReference>
<name>D7KK47_ARALL</name>
<comment type="catalytic activity">
    <reaction evidence="11">
        <text>Na(+)(in) + H(+)(out) = Na(+)(out) + H(+)(in)</text>
        <dbReference type="Rhea" id="RHEA:29419"/>
        <dbReference type="ChEBI" id="CHEBI:15378"/>
        <dbReference type="ChEBI" id="CHEBI:29101"/>
    </reaction>
</comment>
<dbReference type="STRING" id="81972.D7KK47"/>
<feature type="non-terminal residue" evidence="15">
    <location>
        <position position="667"/>
    </location>
</feature>
<keyword evidence="16" id="KW-1185">Reference proteome</keyword>
<feature type="transmembrane region" description="Helical" evidence="13">
    <location>
        <begin position="325"/>
        <end position="343"/>
    </location>
</feature>
<dbReference type="PANTHER" id="PTHR10110:SF165">
    <property type="entry name" value="SODIUM_HYDROGEN EXCHANGER 8"/>
    <property type="match status" value="1"/>
</dbReference>
<dbReference type="EMBL" id="GL348713">
    <property type="protein sequence ID" value="EFH67349.1"/>
    <property type="molecule type" value="Genomic_DNA"/>
</dbReference>
<proteinExistence type="predicted"/>
<dbReference type="Proteomes" id="UP000008694">
    <property type="component" value="Unassembled WGS sequence"/>
</dbReference>
<dbReference type="PANTHER" id="PTHR10110">
    <property type="entry name" value="SODIUM/HYDROGEN EXCHANGER"/>
    <property type="match status" value="1"/>
</dbReference>
<evidence type="ECO:0000256" key="10">
    <source>
        <dbReference type="ARBA" id="ARBA00023201"/>
    </source>
</evidence>
<keyword evidence="7" id="KW-0915">Sodium</keyword>
<feature type="transmembrane region" description="Helical" evidence="13">
    <location>
        <begin position="204"/>
        <end position="223"/>
    </location>
</feature>
<protein>
    <recommendedName>
        <fullName evidence="14">Cation/H+ exchanger transmembrane domain-containing protein</fullName>
    </recommendedName>
</protein>
<accession>D7KK47</accession>
<evidence type="ECO:0000256" key="12">
    <source>
        <dbReference type="ARBA" id="ARBA00047912"/>
    </source>
</evidence>
<evidence type="ECO:0000256" key="13">
    <source>
        <dbReference type="SAM" id="Phobius"/>
    </source>
</evidence>
<dbReference type="HOGENOM" id="CLU_005912_8_0_1"/>
<evidence type="ECO:0000256" key="5">
    <source>
        <dbReference type="ARBA" id="ARBA00022958"/>
    </source>
</evidence>
<keyword evidence="6 13" id="KW-1133">Transmembrane helix</keyword>
<evidence type="ECO:0000256" key="9">
    <source>
        <dbReference type="ARBA" id="ARBA00023136"/>
    </source>
</evidence>
<feature type="transmembrane region" description="Helical" evidence="13">
    <location>
        <begin position="243"/>
        <end position="262"/>
    </location>
</feature>
<dbReference type="GO" id="GO:0009941">
    <property type="term" value="C:chloroplast envelope"/>
    <property type="evidence" value="ECO:0007669"/>
    <property type="project" value="TreeGrafter"/>
</dbReference>
<gene>
    <name evidence="15" type="ORF">ARALYDRAFT_473579</name>
</gene>
<evidence type="ECO:0000256" key="1">
    <source>
        <dbReference type="ARBA" id="ARBA00004141"/>
    </source>
</evidence>
<dbReference type="GO" id="GO:0005886">
    <property type="term" value="C:plasma membrane"/>
    <property type="evidence" value="ECO:0007669"/>
    <property type="project" value="TreeGrafter"/>
</dbReference>
<dbReference type="AlphaFoldDB" id="D7KK47"/>
<dbReference type="GO" id="GO:0015386">
    <property type="term" value="F:potassium:proton antiporter activity"/>
    <property type="evidence" value="ECO:0007669"/>
    <property type="project" value="TreeGrafter"/>
</dbReference>
<evidence type="ECO:0000259" key="14">
    <source>
        <dbReference type="Pfam" id="PF00999"/>
    </source>
</evidence>
<evidence type="ECO:0000256" key="6">
    <source>
        <dbReference type="ARBA" id="ARBA00022989"/>
    </source>
</evidence>
<dbReference type="Pfam" id="PF00999">
    <property type="entry name" value="Na_H_Exchanger"/>
    <property type="match status" value="1"/>
</dbReference>
<evidence type="ECO:0000256" key="4">
    <source>
        <dbReference type="ARBA" id="ARBA00022692"/>
    </source>
</evidence>
<feature type="non-terminal residue" evidence="15">
    <location>
        <position position="1"/>
    </location>
</feature>
<feature type="transmembrane region" description="Helical" evidence="13">
    <location>
        <begin position="293"/>
        <end position="313"/>
    </location>
</feature>
<feature type="transmembrane region" description="Helical" evidence="13">
    <location>
        <begin position="42"/>
        <end position="62"/>
    </location>
</feature>
<evidence type="ECO:0000256" key="11">
    <source>
        <dbReference type="ARBA" id="ARBA00047524"/>
    </source>
</evidence>
<keyword evidence="4 13" id="KW-0812">Transmembrane</keyword>
<feature type="domain" description="Cation/H+ exchanger transmembrane" evidence="14">
    <location>
        <begin position="208"/>
        <end position="340"/>
    </location>
</feature>
<evidence type="ECO:0000256" key="3">
    <source>
        <dbReference type="ARBA" id="ARBA00022538"/>
    </source>
</evidence>
<keyword evidence="5" id="KW-0630">Potassium</keyword>
<dbReference type="InterPro" id="IPR018422">
    <property type="entry name" value="Cation/H_exchanger_CPA1"/>
</dbReference>
<dbReference type="InterPro" id="IPR006153">
    <property type="entry name" value="Cation/H_exchanger_TM"/>
</dbReference>
<dbReference type="eggNOG" id="KOG1965">
    <property type="taxonomic scope" value="Eukaryota"/>
</dbReference>
<feature type="transmembrane region" description="Helical" evidence="13">
    <location>
        <begin position="393"/>
        <end position="419"/>
    </location>
</feature>
<evidence type="ECO:0000313" key="16">
    <source>
        <dbReference type="Proteomes" id="UP000008694"/>
    </source>
</evidence>
<organism evidence="16">
    <name type="scientific">Arabidopsis lyrata subsp. lyrata</name>
    <name type="common">Lyre-leaved rock-cress</name>
    <dbReference type="NCBI Taxonomy" id="81972"/>
    <lineage>
        <taxon>Eukaryota</taxon>
        <taxon>Viridiplantae</taxon>
        <taxon>Streptophyta</taxon>
        <taxon>Embryophyta</taxon>
        <taxon>Tracheophyta</taxon>
        <taxon>Spermatophyta</taxon>
        <taxon>Magnoliopsida</taxon>
        <taxon>eudicotyledons</taxon>
        <taxon>Gunneridae</taxon>
        <taxon>Pentapetalae</taxon>
        <taxon>rosids</taxon>
        <taxon>malvids</taxon>
        <taxon>Brassicales</taxon>
        <taxon>Brassicaceae</taxon>
        <taxon>Camelineae</taxon>
        <taxon>Arabidopsis</taxon>
    </lineage>
</organism>
<keyword evidence="9 13" id="KW-0472">Membrane</keyword>
<dbReference type="GO" id="GO:0098719">
    <property type="term" value="P:sodium ion import across plasma membrane"/>
    <property type="evidence" value="ECO:0007669"/>
    <property type="project" value="TreeGrafter"/>
</dbReference>
<evidence type="ECO:0000256" key="7">
    <source>
        <dbReference type="ARBA" id="ARBA00023053"/>
    </source>
</evidence>
<dbReference type="Gramene" id="fgenesh2_kg.1__3533__AT1G14660.1">
    <property type="protein sequence ID" value="fgenesh2_kg.1__3533__AT1G14660.1"/>
    <property type="gene ID" value="fgenesh2_kg.1__3533__AT1G14660.1"/>
</dbReference>
<evidence type="ECO:0000313" key="15">
    <source>
        <dbReference type="EMBL" id="EFH67349.1"/>
    </source>
</evidence>
<evidence type="ECO:0000256" key="2">
    <source>
        <dbReference type="ARBA" id="ARBA00022448"/>
    </source>
</evidence>
<comment type="subcellular location">
    <subcellularLocation>
        <location evidence="1">Membrane</location>
        <topology evidence="1">Multi-pass membrane protein</topology>
    </subcellularLocation>
</comment>
<sequence length="667" mass="73980">DEYNRRGVAVQVTGESNFIFAGTSLVLGTACRHLFNGTRVPYTVVLLVIGIVLGSLAQFVFIQLSDHIPKMKNLETESSNSIIGGLADEVTVVNGHSNGSVDLSLVSSKLQQNTWIYSPCSVSRSSRRNMELIITLGIRIWNDINPDLLFIGCISPCESSFSMFLLSSSSFSVYGPNGSACWSWSSDFYLFSLFHITGTGKHHCCLVAVLKVMVSVVVFQLFFKMVMGHNSDWGSIIRFLVQNSFGPLGIGLAFGFASVFWLKFIFNDTVVQITVTLSASYFAYYTAQECAGVSGILTGMILGMFFAAFARTAFKGDSHQSLHHFWEMAAYIANTLAFILSRLKQYHCMCFSWKESIILTWSGLRGAVSLSLALSVKQSSGNPYLSSDTGTRFLFLTGGIVFLTLVVNGSTTQLLLHLLRMDTLTATKKRILEYTKFEMMKTALKAFANLGDDEELGSADWPTVIKHISSLEYLEGRQVNPQNGYEAGSLGPRNIMDIRIRFLNGVQAAYWEMLDDGRITQCTANVLMQSVDEALDLVSTSSLSDWNLLVTFPLHFSTLHIISQIKTKLLNIASTVINESEVEGEEAKQFLEDVRDSFPQCFENKTSNTLCAESSKTLRRFFVLHSDLKKLLRNPPLLKLPNIDDLITSNPLSKDHSSFRSLAIGET</sequence>
<reference evidence="16" key="1">
    <citation type="journal article" date="2011" name="Nat. Genet.">
        <title>The Arabidopsis lyrata genome sequence and the basis of rapid genome size change.</title>
        <authorList>
            <person name="Hu T.T."/>
            <person name="Pattyn P."/>
            <person name="Bakker E.G."/>
            <person name="Cao J."/>
            <person name="Cheng J.-F."/>
            <person name="Clark R.M."/>
            <person name="Fahlgren N."/>
            <person name="Fawcett J.A."/>
            <person name="Grimwood J."/>
            <person name="Gundlach H."/>
            <person name="Haberer G."/>
            <person name="Hollister J.D."/>
            <person name="Ossowski S."/>
            <person name="Ottilar R.P."/>
            <person name="Salamov A.A."/>
            <person name="Schneeberger K."/>
            <person name="Spannagl M."/>
            <person name="Wang X."/>
            <person name="Yang L."/>
            <person name="Nasrallah M.E."/>
            <person name="Bergelson J."/>
            <person name="Carrington J.C."/>
            <person name="Gaut B.S."/>
            <person name="Schmutz J."/>
            <person name="Mayer K.F.X."/>
            <person name="Van de Peer Y."/>
            <person name="Grigoriev I.V."/>
            <person name="Nordborg M."/>
            <person name="Weigel D."/>
            <person name="Guo Y.-L."/>
        </authorList>
    </citation>
    <scope>NUCLEOTIDE SEQUENCE [LARGE SCALE GENOMIC DNA]</scope>
    <source>
        <strain evidence="16">cv. MN47</strain>
    </source>
</reference>
<keyword evidence="2" id="KW-0813">Transport</keyword>
<keyword evidence="3" id="KW-0633">Potassium transport</keyword>
<keyword evidence="10" id="KW-0739">Sodium transport</keyword>
<comment type="catalytic activity">
    <reaction evidence="12">
        <text>K(+)(in) + H(+)(out) = K(+)(out) + H(+)(in)</text>
        <dbReference type="Rhea" id="RHEA:29467"/>
        <dbReference type="ChEBI" id="CHEBI:15378"/>
        <dbReference type="ChEBI" id="CHEBI:29103"/>
    </reaction>
</comment>
<keyword evidence="8" id="KW-0406">Ion transport</keyword>